<dbReference type="PANTHER" id="PTHR12709">
    <property type="entry name" value="DNA-DIRECTED RNA POLYMERASE II, III"/>
    <property type="match status" value="1"/>
</dbReference>
<evidence type="ECO:0000256" key="2">
    <source>
        <dbReference type="ARBA" id="ARBA00009307"/>
    </source>
</evidence>
<name>A0A915ED61_9BILA</name>
<dbReference type="Proteomes" id="UP000887574">
    <property type="component" value="Unplaced"/>
</dbReference>
<comment type="similarity">
    <text evidence="2">Belongs to the eukaryotic RPB7/RPC8 RNA polymerase subunit family.</text>
</comment>
<dbReference type="GO" id="GO:0006384">
    <property type="term" value="P:transcription initiation at RNA polymerase III promoter"/>
    <property type="evidence" value="ECO:0007669"/>
    <property type="project" value="TreeGrafter"/>
</dbReference>
<sequence>MFVLSTFKNAIRIAPNDLGRDVKTVLIEEINKHFANFVIPDVGLCISFYNFEKVGASYILPGDGYTCTPVVFRYVMFQPLIGEIMEGTISKSSRDGLFVSMLFFHDIEIEPDKFPKISKFDENEQTWYWECNSGESVVKMLMEPGKRIRFRVSSVHIKASIVEPGLGPLQWWENNESDVKMEG</sequence>
<keyword evidence="4" id="KW-0804">Transcription</keyword>
<dbReference type="Pfam" id="PF08292">
    <property type="entry name" value="RNA_pol_Rbc25"/>
    <property type="match status" value="1"/>
</dbReference>
<accession>A0A915ED61</accession>
<proteinExistence type="inferred from homology"/>
<dbReference type="InterPro" id="IPR013238">
    <property type="entry name" value="RNA_pol_III_Rbc25"/>
</dbReference>
<dbReference type="Gene3D" id="2.40.50.140">
    <property type="entry name" value="Nucleic acid-binding proteins"/>
    <property type="match status" value="1"/>
</dbReference>
<dbReference type="InterPro" id="IPR005576">
    <property type="entry name" value="Rpb7-like_N"/>
</dbReference>
<evidence type="ECO:0000256" key="5">
    <source>
        <dbReference type="ARBA" id="ARBA00023242"/>
    </source>
</evidence>
<dbReference type="PANTHER" id="PTHR12709:SF1">
    <property type="entry name" value="DNA-DIRECTED RNA POLYMERASE III SUBUNIT RPC8"/>
    <property type="match status" value="1"/>
</dbReference>
<evidence type="ECO:0000256" key="4">
    <source>
        <dbReference type="ARBA" id="ARBA00023163"/>
    </source>
</evidence>
<evidence type="ECO:0000313" key="9">
    <source>
        <dbReference type="WBParaSite" id="jg4610"/>
    </source>
</evidence>
<keyword evidence="5" id="KW-0539">Nucleus</keyword>
<dbReference type="AlphaFoldDB" id="A0A915ED61"/>
<keyword evidence="8" id="KW-1185">Reference proteome</keyword>
<evidence type="ECO:0000256" key="1">
    <source>
        <dbReference type="ARBA" id="ARBA00004123"/>
    </source>
</evidence>
<dbReference type="WBParaSite" id="jg4610">
    <property type="protein sequence ID" value="jg4610"/>
    <property type="gene ID" value="jg4610"/>
</dbReference>
<dbReference type="InterPro" id="IPR012340">
    <property type="entry name" value="NA-bd_OB-fold"/>
</dbReference>
<organism evidence="8 9">
    <name type="scientific">Ditylenchus dipsaci</name>
    <dbReference type="NCBI Taxonomy" id="166011"/>
    <lineage>
        <taxon>Eukaryota</taxon>
        <taxon>Metazoa</taxon>
        <taxon>Ecdysozoa</taxon>
        <taxon>Nematoda</taxon>
        <taxon>Chromadorea</taxon>
        <taxon>Rhabditida</taxon>
        <taxon>Tylenchina</taxon>
        <taxon>Tylenchomorpha</taxon>
        <taxon>Sphaerularioidea</taxon>
        <taxon>Anguinidae</taxon>
        <taxon>Anguininae</taxon>
        <taxon>Ditylenchus</taxon>
    </lineage>
</organism>
<dbReference type="InterPro" id="IPR036898">
    <property type="entry name" value="RNA_pol_Rpb7-like_N_sf"/>
</dbReference>
<feature type="domain" description="RNA polymerase III subunit Rpc25" evidence="7">
    <location>
        <begin position="83"/>
        <end position="156"/>
    </location>
</feature>
<protein>
    <submittedName>
        <fullName evidence="9">DNA-directed RNA polymerase III subunit RPC8</fullName>
    </submittedName>
</protein>
<dbReference type="SUPFAM" id="SSF50249">
    <property type="entry name" value="Nucleic acid-binding proteins"/>
    <property type="match status" value="1"/>
</dbReference>
<dbReference type="SUPFAM" id="SSF88798">
    <property type="entry name" value="N-terminal, heterodimerisation domain of RBP7 (RpoE)"/>
    <property type="match status" value="1"/>
</dbReference>
<evidence type="ECO:0000256" key="3">
    <source>
        <dbReference type="ARBA" id="ARBA00022478"/>
    </source>
</evidence>
<comment type="subcellular location">
    <subcellularLocation>
        <location evidence="1">Nucleus</location>
    </subcellularLocation>
</comment>
<evidence type="ECO:0000259" key="6">
    <source>
        <dbReference type="Pfam" id="PF03876"/>
    </source>
</evidence>
<dbReference type="GO" id="GO:0005666">
    <property type="term" value="C:RNA polymerase III complex"/>
    <property type="evidence" value="ECO:0007669"/>
    <property type="project" value="TreeGrafter"/>
</dbReference>
<keyword evidence="3" id="KW-0240">DNA-directed RNA polymerase</keyword>
<dbReference type="Gene3D" id="3.30.1490.120">
    <property type="entry name" value="RNA polymerase Rpb7-like, N-terminal domain"/>
    <property type="match status" value="1"/>
</dbReference>
<dbReference type="InterPro" id="IPR045113">
    <property type="entry name" value="Rpb7-like"/>
</dbReference>
<evidence type="ECO:0000313" key="8">
    <source>
        <dbReference type="Proteomes" id="UP000887574"/>
    </source>
</evidence>
<reference evidence="9" key="1">
    <citation type="submission" date="2022-11" db="UniProtKB">
        <authorList>
            <consortium name="WormBaseParasite"/>
        </authorList>
    </citation>
    <scope>IDENTIFICATION</scope>
</reference>
<dbReference type="Pfam" id="PF03876">
    <property type="entry name" value="SHS2_Rpb7-N"/>
    <property type="match status" value="1"/>
</dbReference>
<evidence type="ECO:0000259" key="7">
    <source>
        <dbReference type="Pfam" id="PF08292"/>
    </source>
</evidence>
<feature type="domain" description="RNA polymerase Rpb7-like N-terminal" evidence="6">
    <location>
        <begin position="11"/>
        <end position="64"/>
    </location>
</feature>